<organism evidence="2 3">
    <name type="scientific">Aquimarina litoralis</name>
    <dbReference type="NCBI Taxonomy" id="584605"/>
    <lineage>
        <taxon>Bacteria</taxon>
        <taxon>Pseudomonadati</taxon>
        <taxon>Bacteroidota</taxon>
        <taxon>Flavobacteriia</taxon>
        <taxon>Flavobacteriales</taxon>
        <taxon>Flavobacteriaceae</taxon>
        <taxon>Aquimarina</taxon>
    </lineage>
</organism>
<dbReference type="Pfam" id="PF01370">
    <property type="entry name" value="Epimerase"/>
    <property type="match status" value="1"/>
</dbReference>
<keyword evidence="3" id="KW-1185">Reference proteome</keyword>
<proteinExistence type="predicted"/>
<name>A0ABP3TME1_9FLAO</name>
<sequence>MILVTGATGLVGTHLLIKLLKEKHQVRALYRTTIKKDYAKSVYLKCCAPEDQEAFDNIEWIQSNLNDIPQLTTAFKDVTHVYHCAAMISFDPSHFKKLRKTNIEGTANIVNLCLLNNVQKLCYVSSIATISENVLQNPINETSEWNPEISDSVYAITKYGAEMEVWRGTQEGLDAVIVNPGIIIGSGFFNSGSGFLFKKIQKGMPYYTNGTTGYVAVEDVTEIMYRLLNSSIKNQRYILVAENLSFKNAFTLIAKALQKSAPKKKVSPITMKIAFYIQEFSHFFFRTKKILFKSSIKSAFTNSFYENDKIKKELSYNFIPIEKAIITTASFFLKEKKI</sequence>
<accession>A0ABP3TME1</accession>
<dbReference type="EMBL" id="BAAAGE010000001">
    <property type="protein sequence ID" value="GAA0712761.1"/>
    <property type="molecule type" value="Genomic_DNA"/>
</dbReference>
<dbReference type="PANTHER" id="PTHR48079:SF6">
    <property type="entry name" value="NAD(P)-BINDING DOMAIN-CONTAINING PROTEIN-RELATED"/>
    <property type="match status" value="1"/>
</dbReference>
<protein>
    <submittedName>
        <fullName evidence="2">NAD-dependent epimerase/dehydratase family protein</fullName>
    </submittedName>
</protein>
<dbReference type="Gene3D" id="3.40.50.720">
    <property type="entry name" value="NAD(P)-binding Rossmann-like Domain"/>
    <property type="match status" value="1"/>
</dbReference>
<feature type="domain" description="NAD-dependent epimerase/dehydratase" evidence="1">
    <location>
        <begin position="2"/>
        <end position="232"/>
    </location>
</feature>
<comment type="caution">
    <text evidence="2">The sequence shown here is derived from an EMBL/GenBank/DDBJ whole genome shotgun (WGS) entry which is preliminary data.</text>
</comment>
<gene>
    <name evidence="2" type="ORF">GCM10009430_03530</name>
</gene>
<dbReference type="InterPro" id="IPR036291">
    <property type="entry name" value="NAD(P)-bd_dom_sf"/>
</dbReference>
<dbReference type="Proteomes" id="UP001501758">
    <property type="component" value="Unassembled WGS sequence"/>
</dbReference>
<dbReference type="SUPFAM" id="SSF51735">
    <property type="entry name" value="NAD(P)-binding Rossmann-fold domains"/>
    <property type="match status" value="1"/>
</dbReference>
<evidence type="ECO:0000313" key="2">
    <source>
        <dbReference type="EMBL" id="GAA0712761.1"/>
    </source>
</evidence>
<dbReference type="PANTHER" id="PTHR48079">
    <property type="entry name" value="PROTEIN YEEZ"/>
    <property type="match status" value="1"/>
</dbReference>
<evidence type="ECO:0000313" key="3">
    <source>
        <dbReference type="Proteomes" id="UP001501758"/>
    </source>
</evidence>
<evidence type="ECO:0000259" key="1">
    <source>
        <dbReference type="Pfam" id="PF01370"/>
    </source>
</evidence>
<dbReference type="InterPro" id="IPR001509">
    <property type="entry name" value="Epimerase_deHydtase"/>
</dbReference>
<dbReference type="RefSeq" id="WP_343909920.1">
    <property type="nucleotide sequence ID" value="NZ_BAAAGE010000001.1"/>
</dbReference>
<dbReference type="InterPro" id="IPR051783">
    <property type="entry name" value="NAD(P)-dependent_oxidoreduct"/>
</dbReference>
<reference evidence="3" key="1">
    <citation type="journal article" date="2019" name="Int. J. Syst. Evol. Microbiol.">
        <title>The Global Catalogue of Microorganisms (GCM) 10K type strain sequencing project: providing services to taxonomists for standard genome sequencing and annotation.</title>
        <authorList>
            <consortium name="The Broad Institute Genomics Platform"/>
            <consortium name="The Broad Institute Genome Sequencing Center for Infectious Disease"/>
            <person name="Wu L."/>
            <person name="Ma J."/>
        </authorList>
    </citation>
    <scope>NUCLEOTIDE SEQUENCE [LARGE SCALE GENOMIC DNA]</scope>
    <source>
        <strain evidence="3">JCM 15974</strain>
    </source>
</reference>